<feature type="signal peptide" evidence="1">
    <location>
        <begin position="1"/>
        <end position="22"/>
    </location>
</feature>
<dbReference type="InterPro" id="IPR002048">
    <property type="entry name" value="EF_hand_dom"/>
</dbReference>
<comment type="caution">
    <text evidence="3">The sequence shown here is derived from an EMBL/GenBank/DDBJ whole genome shotgun (WGS) entry which is preliminary data.</text>
</comment>
<keyword evidence="1" id="KW-0732">Signal</keyword>
<name>A0A966HLU7_9PROT</name>
<dbReference type="PROSITE" id="PS50222">
    <property type="entry name" value="EF_HAND_2"/>
    <property type="match status" value="1"/>
</dbReference>
<feature type="domain" description="EF-hand" evidence="2">
    <location>
        <begin position="44"/>
        <end position="79"/>
    </location>
</feature>
<dbReference type="GO" id="GO:0005509">
    <property type="term" value="F:calcium ion binding"/>
    <property type="evidence" value="ECO:0007669"/>
    <property type="project" value="InterPro"/>
</dbReference>
<proteinExistence type="predicted"/>
<evidence type="ECO:0000256" key="1">
    <source>
        <dbReference type="SAM" id="SignalP"/>
    </source>
</evidence>
<gene>
    <name evidence="3" type="ORF">EBX29_02960</name>
</gene>
<evidence type="ECO:0000313" key="3">
    <source>
        <dbReference type="EMBL" id="NCU50715.1"/>
    </source>
</evidence>
<dbReference type="SUPFAM" id="SSF47473">
    <property type="entry name" value="EF-hand"/>
    <property type="match status" value="1"/>
</dbReference>
<dbReference type="AlphaFoldDB" id="A0A966HLU7"/>
<reference evidence="3" key="1">
    <citation type="submission" date="2018-10" db="EMBL/GenBank/DDBJ databases">
        <title>Iterative Subtractive Binning of Freshwater Chronoseries Metagenomes Recovers Nearly Complete Genomes from over Four Hundred Novel Species.</title>
        <authorList>
            <person name="Rodriguez-R L.M."/>
            <person name="Tsementzi D."/>
            <person name="Luo C."/>
            <person name="Konstantinidis K.T."/>
        </authorList>
    </citation>
    <scope>NUCLEOTIDE SEQUENCE</scope>
    <source>
        <strain evidence="3">WB8_1A_003</strain>
    </source>
</reference>
<evidence type="ECO:0000313" key="4">
    <source>
        <dbReference type="Proteomes" id="UP000699985"/>
    </source>
</evidence>
<feature type="chain" id="PRO_5037016928" description="EF-hand domain-containing protein" evidence="1">
    <location>
        <begin position="23"/>
        <end position="86"/>
    </location>
</feature>
<protein>
    <recommendedName>
        <fullName evidence="2">EF-hand domain-containing protein</fullName>
    </recommendedName>
</protein>
<dbReference type="Gene3D" id="1.10.238.10">
    <property type="entry name" value="EF-hand"/>
    <property type="match status" value="1"/>
</dbReference>
<sequence>MKTITKIILAVMLLGAFSLAHADEKNYRKDHPKWGMKDPITKAEYLKWHEEMFNKMDTNKDGTLSVEERKAFRETIKERKEEKSKR</sequence>
<accession>A0A966HLU7</accession>
<evidence type="ECO:0000259" key="2">
    <source>
        <dbReference type="PROSITE" id="PS50222"/>
    </source>
</evidence>
<dbReference type="Proteomes" id="UP000699985">
    <property type="component" value="Unassembled WGS sequence"/>
</dbReference>
<dbReference type="EMBL" id="RGMI01000129">
    <property type="protein sequence ID" value="NCU50715.1"/>
    <property type="molecule type" value="Genomic_DNA"/>
</dbReference>
<organism evidence="3 4">
    <name type="scientific">Candidatus Fonsibacter lacus</name>
    <dbReference type="NCBI Taxonomy" id="2576439"/>
    <lineage>
        <taxon>Bacteria</taxon>
        <taxon>Pseudomonadati</taxon>
        <taxon>Pseudomonadota</taxon>
        <taxon>Alphaproteobacteria</taxon>
        <taxon>Candidatus Pelagibacterales</taxon>
        <taxon>Candidatus Pelagibacterales incertae sedis</taxon>
        <taxon>Candidatus Fonsibacter</taxon>
    </lineage>
</organism>
<dbReference type="InterPro" id="IPR011992">
    <property type="entry name" value="EF-hand-dom_pair"/>
</dbReference>